<keyword evidence="3" id="KW-1185">Reference proteome</keyword>
<sequence length="556" mass="62477">MSKRPSTQTTTQAECAQKARRISNGGAESQSDSPAVDSESDTSKFDISTLICDNDFESLAADYIVSLRISSVPTPKVDEYLAYQQTVCPTAPKRGVTKAWARMKEYFSNIDETNHLFGTLINVASLVSAFKEAPYIDPAISLPPLSLPLRSSVTPSVRSRSASLSGGSNGSPTQSQVVRMNVLFNENFNNFRGSSWSLPSGDTLDERLGEVIQYLPYESTLHSFVIEDVDALLKMFNEPEDQEAIRHILITRKDEELPALSPAERNFLQQYVMPPDDLDETLGNHGWRGMSRNLQEKPSEDFQRVAHNCVMLVHIAYRQNRLTFPVQPSEAWFNTQLWGFLSSALSCCSTLEYKPGEVTSEASSRRRNKQRTQDSRQYTGHKVDGMVVMSARALEICHMEASKKDGGANTTKSLSDTRKLCKLMKDTHDAIREQMKQDIRERLVTFGLRISGPTMTVFTLRQRPGRFYQVVEEVTESLPSVWLDDKDTHAIITVISWILRLRKAILATTESVKTWIMHVDNQDSDSHHDWIAPTMTSPCLLSTPVIPTQHIPPLVL</sequence>
<protein>
    <submittedName>
        <fullName evidence="2">Uncharacterized protein</fullName>
    </submittedName>
</protein>
<name>A0A9P6FZP5_9FUNG</name>
<feature type="region of interest" description="Disordered" evidence="1">
    <location>
        <begin position="358"/>
        <end position="378"/>
    </location>
</feature>
<reference evidence="2" key="1">
    <citation type="journal article" date="2020" name="Fungal Divers.">
        <title>Resolving the Mortierellaceae phylogeny through synthesis of multi-gene phylogenetics and phylogenomics.</title>
        <authorList>
            <person name="Vandepol N."/>
            <person name="Liber J."/>
            <person name="Desiro A."/>
            <person name="Na H."/>
            <person name="Kennedy M."/>
            <person name="Barry K."/>
            <person name="Grigoriev I.V."/>
            <person name="Miller A.N."/>
            <person name="O'Donnell K."/>
            <person name="Stajich J.E."/>
            <person name="Bonito G."/>
        </authorList>
    </citation>
    <scope>NUCLEOTIDE SEQUENCE</scope>
    <source>
        <strain evidence="2">KOD1015</strain>
    </source>
</reference>
<accession>A0A9P6FZP5</accession>
<dbReference type="AlphaFoldDB" id="A0A9P6FZP5"/>
<proteinExistence type="predicted"/>
<gene>
    <name evidence="2" type="ORF">BGW38_007376</name>
</gene>
<feature type="compositionally biased region" description="Polar residues" evidence="1">
    <location>
        <begin position="1"/>
        <end position="14"/>
    </location>
</feature>
<dbReference type="Proteomes" id="UP000780801">
    <property type="component" value="Unassembled WGS sequence"/>
</dbReference>
<comment type="caution">
    <text evidence="2">The sequence shown here is derived from an EMBL/GenBank/DDBJ whole genome shotgun (WGS) entry which is preliminary data.</text>
</comment>
<dbReference type="EMBL" id="JAABOA010000486">
    <property type="protein sequence ID" value="KAF9584161.1"/>
    <property type="molecule type" value="Genomic_DNA"/>
</dbReference>
<evidence type="ECO:0000313" key="2">
    <source>
        <dbReference type="EMBL" id="KAF9584161.1"/>
    </source>
</evidence>
<dbReference type="OrthoDB" id="2443848at2759"/>
<feature type="region of interest" description="Disordered" evidence="1">
    <location>
        <begin position="1"/>
        <end position="41"/>
    </location>
</feature>
<organism evidence="2 3">
    <name type="scientific">Lunasporangiospora selenospora</name>
    <dbReference type="NCBI Taxonomy" id="979761"/>
    <lineage>
        <taxon>Eukaryota</taxon>
        <taxon>Fungi</taxon>
        <taxon>Fungi incertae sedis</taxon>
        <taxon>Mucoromycota</taxon>
        <taxon>Mortierellomycotina</taxon>
        <taxon>Mortierellomycetes</taxon>
        <taxon>Mortierellales</taxon>
        <taxon>Mortierellaceae</taxon>
        <taxon>Lunasporangiospora</taxon>
    </lineage>
</organism>
<evidence type="ECO:0000313" key="3">
    <source>
        <dbReference type="Proteomes" id="UP000780801"/>
    </source>
</evidence>
<evidence type="ECO:0000256" key="1">
    <source>
        <dbReference type="SAM" id="MobiDB-lite"/>
    </source>
</evidence>